<feature type="transmembrane region" description="Helical" evidence="9">
    <location>
        <begin position="36"/>
        <end position="56"/>
    </location>
</feature>
<dbReference type="GO" id="GO:0022857">
    <property type="term" value="F:transmembrane transporter activity"/>
    <property type="evidence" value="ECO:0007669"/>
    <property type="project" value="InterPro"/>
</dbReference>
<keyword evidence="5 9" id="KW-1133">Transmembrane helix</keyword>
<dbReference type="PANTHER" id="PTHR30558">
    <property type="entry name" value="EXBD MEMBRANE COMPONENT OF PMF-DRIVEN MACROMOLECULE IMPORT SYSTEM"/>
    <property type="match status" value="1"/>
</dbReference>
<evidence type="ECO:0000256" key="8">
    <source>
        <dbReference type="SAM" id="MobiDB-lite"/>
    </source>
</evidence>
<dbReference type="Pfam" id="PF02472">
    <property type="entry name" value="ExbD"/>
    <property type="match status" value="1"/>
</dbReference>
<comment type="similarity">
    <text evidence="2 7">Belongs to the ExbD/TolR family.</text>
</comment>
<evidence type="ECO:0000256" key="5">
    <source>
        <dbReference type="ARBA" id="ARBA00022989"/>
    </source>
</evidence>
<keyword evidence="7" id="KW-0813">Transport</keyword>
<evidence type="ECO:0000256" key="9">
    <source>
        <dbReference type="SAM" id="Phobius"/>
    </source>
</evidence>
<dbReference type="EMBL" id="CP000108">
    <property type="protein sequence ID" value="ABB27824.1"/>
    <property type="molecule type" value="Genomic_DNA"/>
</dbReference>
<evidence type="ECO:0000256" key="1">
    <source>
        <dbReference type="ARBA" id="ARBA00004162"/>
    </source>
</evidence>
<sequence length="179" mass="20206">MALHGEEQRPTSPTRLPKRHPARRGYHLDMTPMVDVAFLLLTFFMLATTFTPFYSMELSQPQKQRRLAVQAEEVLTMQVANNGIVHYRLGSNALSSMPLYQETATTQEPSATPMLNPALHHFLRSLKAEQPNITVVLSMNNQARYRDLVAVVDLLNSLQITRFSLGEIDGEEKQKAGVK</sequence>
<keyword evidence="7" id="KW-0653">Protein transport</keyword>
<evidence type="ECO:0000256" key="3">
    <source>
        <dbReference type="ARBA" id="ARBA00022475"/>
    </source>
</evidence>
<evidence type="ECO:0000256" key="4">
    <source>
        <dbReference type="ARBA" id="ARBA00022692"/>
    </source>
</evidence>
<evidence type="ECO:0000256" key="7">
    <source>
        <dbReference type="RuleBase" id="RU003879"/>
    </source>
</evidence>
<dbReference type="OrthoDB" id="952702at2"/>
<evidence type="ECO:0000256" key="6">
    <source>
        <dbReference type="ARBA" id="ARBA00023136"/>
    </source>
</evidence>
<evidence type="ECO:0000313" key="10">
    <source>
        <dbReference type="EMBL" id="ABB27824.1"/>
    </source>
</evidence>
<dbReference type="eggNOG" id="COG0848">
    <property type="taxonomic scope" value="Bacteria"/>
</dbReference>
<dbReference type="AlphaFoldDB" id="Q3AT51"/>
<keyword evidence="3" id="KW-1003">Cell membrane</keyword>
<feature type="region of interest" description="Disordered" evidence="8">
    <location>
        <begin position="1"/>
        <end position="23"/>
    </location>
</feature>
<dbReference type="GO" id="GO:0015031">
    <property type="term" value="P:protein transport"/>
    <property type="evidence" value="ECO:0007669"/>
    <property type="project" value="UniProtKB-KW"/>
</dbReference>
<keyword evidence="4 7" id="KW-0812">Transmembrane</keyword>
<protein>
    <submittedName>
        <fullName evidence="10">Outer membrane transport energization protein ExbD</fullName>
    </submittedName>
</protein>
<organism evidence="10">
    <name type="scientific">Chlorobium chlorochromatii (strain CaD3)</name>
    <dbReference type="NCBI Taxonomy" id="340177"/>
    <lineage>
        <taxon>Bacteria</taxon>
        <taxon>Pseudomonadati</taxon>
        <taxon>Chlorobiota</taxon>
        <taxon>Chlorobiia</taxon>
        <taxon>Chlorobiales</taxon>
        <taxon>Chlorobiaceae</taxon>
        <taxon>Chlorobium/Pelodictyon group</taxon>
        <taxon>Chlorobium</taxon>
    </lineage>
</organism>
<keyword evidence="6 9" id="KW-0472">Membrane</keyword>
<dbReference type="STRING" id="340177.Cag_0551"/>
<gene>
    <name evidence="10" type="ordered locus">Cag_0551</name>
</gene>
<dbReference type="InterPro" id="IPR003400">
    <property type="entry name" value="ExbD"/>
</dbReference>
<accession>Q3AT51</accession>
<dbReference type="HOGENOM" id="CLU_085305_0_0_10"/>
<dbReference type="GO" id="GO:0005886">
    <property type="term" value="C:plasma membrane"/>
    <property type="evidence" value="ECO:0007669"/>
    <property type="project" value="UniProtKB-SubCell"/>
</dbReference>
<evidence type="ECO:0000256" key="2">
    <source>
        <dbReference type="ARBA" id="ARBA00005811"/>
    </source>
</evidence>
<proteinExistence type="inferred from homology"/>
<reference evidence="10" key="1">
    <citation type="submission" date="2005-08" db="EMBL/GenBank/DDBJ databases">
        <title>Complete sequence of Chlorobium chlorochromatii CaD3.</title>
        <authorList>
            <person name="Copeland A."/>
            <person name="Lucas S."/>
            <person name="Lapidus A."/>
            <person name="Barry K."/>
            <person name="Detter J.C."/>
            <person name="Glavina T."/>
            <person name="Hammon N."/>
            <person name="Israni S."/>
            <person name="Pitluck S."/>
            <person name="Bryant D."/>
            <person name="Schmutz J."/>
            <person name="Larimer F."/>
            <person name="Land M."/>
            <person name="Kyrpides N."/>
            <person name="Ivanova N."/>
            <person name="Richardson P."/>
        </authorList>
    </citation>
    <scope>NUCLEOTIDE SEQUENCE [LARGE SCALE GENOMIC DNA]</scope>
    <source>
        <strain evidence="10">CaD3</strain>
    </source>
</reference>
<dbReference type="KEGG" id="cch:Cag_0551"/>
<comment type="subcellular location">
    <subcellularLocation>
        <location evidence="1">Cell membrane</location>
        <topology evidence="1">Single-pass membrane protein</topology>
    </subcellularLocation>
    <subcellularLocation>
        <location evidence="7">Cell membrane</location>
        <topology evidence="7">Single-pass type II membrane protein</topology>
    </subcellularLocation>
</comment>
<name>Q3AT51_CHLCH</name>
<dbReference type="PANTHER" id="PTHR30558:SF3">
    <property type="entry name" value="BIOPOLYMER TRANSPORT PROTEIN EXBD-RELATED"/>
    <property type="match status" value="1"/>
</dbReference>